<name>A0A174U2R0_BACT4</name>
<evidence type="ECO:0008006" key="3">
    <source>
        <dbReference type="Google" id="ProtNLM"/>
    </source>
</evidence>
<dbReference type="EMBL" id="CZAP01000027">
    <property type="protein sequence ID" value="CUQ16593.1"/>
    <property type="molecule type" value="Genomic_DNA"/>
</dbReference>
<gene>
    <name evidence="1" type="ORF">ERS852511_04591</name>
</gene>
<reference evidence="1 2" key="1">
    <citation type="submission" date="2015-09" db="EMBL/GenBank/DDBJ databases">
        <authorList>
            <consortium name="Pathogen Informatics"/>
        </authorList>
    </citation>
    <scope>NUCLEOTIDE SEQUENCE [LARGE SCALE GENOMIC DNA]</scope>
    <source>
        <strain evidence="1 2">2789STDY5834899</strain>
    </source>
</reference>
<dbReference type="AlphaFoldDB" id="A0A174U2R0"/>
<sequence length="132" mass="15197">MKKHVIGFALIGCIVLSSCSTVNYMSTDKLKANYEKKINHTTFLGKTLFKTDKKKKDTYENVKVYMNENEVGKDFEVVALGSYTPWILPLVRPERPRLEKYLLWKAARKARKLGANGAIIDNKNNFRVIKIK</sequence>
<dbReference type="Proteomes" id="UP000095576">
    <property type="component" value="Unassembled WGS sequence"/>
</dbReference>
<protein>
    <recommendedName>
        <fullName evidence="3">Lipoprotein</fullName>
    </recommendedName>
</protein>
<evidence type="ECO:0000313" key="2">
    <source>
        <dbReference type="Proteomes" id="UP000095576"/>
    </source>
</evidence>
<organism evidence="1 2">
    <name type="scientific">Bacteroides thetaiotaomicron</name>
    <dbReference type="NCBI Taxonomy" id="818"/>
    <lineage>
        <taxon>Bacteria</taxon>
        <taxon>Pseudomonadati</taxon>
        <taxon>Bacteroidota</taxon>
        <taxon>Bacteroidia</taxon>
        <taxon>Bacteroidales</taxon>
        <taxon>Bacteroidaceae</taxon>
        <taxon>Bacteroides</taxon>
    </lineage>
</organism>
<accession>A0A174U2R0</accession>
<proteinExistence type="predicted"/>
<dbReference type="PROSITE" id="PS51257">
    <property type="entry name" value="PROKAR_LIPOPROTEIN"/>
    <property type="match status" value="1"/>
</dbReference>
<evidence type="ECO:0000313" key="1">
    <source>
        <dbReference type="EMBL" id="CUQ16593.1"/>
    </source>
</evidence>